<dbReference type="PANTHER" id="PTHR21600">
    <property type="entry name" value="MITOCHONDRIAL RNA PSEUDOURIDINE SYNTHASE"/>
    <property type="match status" value="1"/>
</dbReference>
<comment type="caution">
    <text evidence="5">The sequence shown here is derived from an EMBL/GenBank/DDBJ whole genome shotgun (WGS) entry which is preliminary data.</text>
</comment>
<gene>
    <name evidence="5" type="ORF">C7C46_27670</name>
</gene>
<evidence type="ECO:0000259" key="4">
    <source>
        <dbReference type="Pfam" id="PF00849"/>
    </source>
</evidence>
<dbReference type="GO" id="GO:0000455">
    <property type="term" value="P:enzyme-directed rRNA pseudouridine synthesis"/>
    <property type="evidence" value="ECO:0007669"/>
    <property type="project" value="TreeGrafter"/>
</dbReference>
<dbReference type="OrthoDB" id="9807829at2"/>
<proteinExistence type="predicted"/>
<dbReference type="InterPro" id="IPR006145">
    <property type="entry name" value="PsdUridine_synth_RsuA/RluA"/>
</dbReference>
<dbReference type="GO" id="GO:0140098">
    <property type="term" value="F:catalytic activity, acting on RNA"/>
    <property type="evidence" value="ECO:0007669"/>
    <property type="project" value="UniProtKB-ARBA"/>
</dbReference>
<dbReference type="Gene3D" id="3.30.2350.10">
    <property type="entry name" value="Pseudouridine synthase"/>
    <property type="match status" value="1"/>
</dbReference>
<dbReference type="InterPro" id="IPR006224">
    <property type="entry name" value="PsdUridine_synth_RluA-like_CS"/>
</dbReference>
<dbReference type="InterPro" id="IPR050188">
    <property type="entry name" value="RluA_PseudoU_synthase"/>
</dbReference>
<organism evidence="5 6">
    <name type="scientific">Streptomyces tateyamensis</name>
    <dbReference type="NCBI Taxonomy" id="565073"/>
    <lineage>
        <taxon>Bacteria</taxon>
        <taxon>Bacillati</taxon>
        <taxon>Actinomycetota</taxon>
        <taxon>Actinomycetes</taxon>
        <taxon>Kitasatosporales</taxon>
        <taxon>Streptomycetaceae</taxon>
        <taxon>Streptomyces</taxon>
    </lineage>
</organism>
<name>A0A2V4N9H8_9ACTN</name>
<sequence length="307" mass="34567">MRRRTKPAAPLPQRYGVDPVRIRLPQDEGGQWATVGQYLAHRLPDGAGERLAQMLRAGEILGPDGPIDAATAYRAGDSVWFHRDLPAEPPVPFPIPVVHRDQNILVVDKPHFLATTPRGSHVVQTVLSRLRHELALPELSPAHRLDRLTAGLVLLVIRPEARGAYQTLFRDRRVRKEYRAVARFDPQLALPRTVRSRIVKERGVIAAREEPGPVNAESRIELLAHRDGLGLYRLSPHTGRTHQLRLHMHTLGLPIMNDPVYPEVLPPADPQDFRHPLQLLAARLEFTDPLTGRELRLSSGRTLEAWV</sequence>
<evidence type="ECO:0000256" key="3">
    <source>
        <dbReference type="ARBA" id="ARBA00033164"/>
    </source>
</evidence>
<feature type="domain" description="Pseudouridine synthase RsuA/RluA-like" evidence="4">
    <location>
        <begin position="103"/>
        <end position="249"/>
    </location>
</feature>
<dbReference type="Proteomes" id="UP000248039">
    <property type="component" value="Unassembled WGS sequence"/>
</dbReference>
<dbReference type="PANTHER" id="PTHR21600:SF84">
    <property type="entry name" value="PSEUDOURIDINE SYNTHASE RSUA_RLUA-LIKE DOMAIN-CONTAINING PROTEIN"/>
    <property type="match status" value="1"/>
</dbReference>
<dbReference type="InterPro" id="IPR020103">
    <property type="entry name" value="PsdUridine_synth_cat_dom_sf"/>
</dbReference>
<dbReference type="RefSeq" id="WP_110672657.1">
    <property type="nucleotide sequence ID" value="NZ_PYBW01000122.1"/>
</dbReference>
<dbReference type="PROSITE" id="PS01129">
    <property type="entry name" value="PSI_RLU"/>
    <property type="match status" value="1"/>
</dbReference>
<comment type="catalytic activity">
    <reaction evidence="1">
        <text>a uridine in RNA = a pseudouridine in RNA</text>
        <dbReference type="Rhea" id="RHEA:48348"/>
        <dbReference type="Rhea" id="RHEA-COMP:12068"/>
        <dbReference type="Rhea" id="RHEA-COMP:12069"/>
        <dbReference type="ChEBI" id="CHEBI:65314"/>
        <dbReference type="ChEBI" id="CHEBI:65315"/>
    </reaction>
</comment>
<dbReference type="EMBL" id="PYBW01000122">
    <property type="protein sequence ID" value="PYC70183.1"/>
    <property type="molecule type" value="Genomic_DNA"/>
</dbReference>
<dbReference type="GO" id="GO:0009982">
    <property type="term" value="F:pseudouridine synthase activity"/>
    <property type="evidence" value="ECO:0007669"/>
    <property type="project" value="InterPro"/>
</dbReference>
<dbReference type="AlphaFoldDB" id="A0A2V4N9H8"/>
<dbReference type="GO" id="GO:0003723">
    <property type="term" value="F:RNA binding"/>
    <property type="evidence" value="ECO:0007669"/>
    <property type="project" value="InterPro"/>
</dbReference>
<protein>
    <recommendedName>
        <fullName evidence="2">RNA pseudouridylate synthase</fullName>
    </recommendedName>
    <alternativeName>
        <fullName evidence="3">RNA-uridine isomerase</fullName>
    </alternativeName>
</protein>
<evidence type="ECO:0000313" key="5">
    <source>
        <dbReference type="EMBL" id="PYC70183.1"/>
    </source>
</evidence>
<keyword evidence="6" id="KW-1185">Reference proteome</keyword>
<dbReference type="SUPFAM" id="SSF55120">
    <property type="entry name" value="Pseudouridine synthase"/>
    <property type="match status" value="1"/>
</dbReference>
<evidence type="ECO:0000313" key="6">
    <source>
        <dbReference type="Proteomes" id="UP000248039"/>
    </source>
</evidence>
<reference evidence="5 6" key="1">
    <citation type="submission" date="2018-03" db="EMBL/GenBank/DDBJ databases">
        <title>Bioinformatic expansion and discovery of thiopeptide antibiotics.</title>
        <authorList>
            <person name="Schwalen C.J."/>
            <person name="Hudson G.A."/>
            <person name="Mitchell D.A."/>
        </authorList>
    </citation>
    <scope>NUCLEOTIDE SEQUENCE [LARGE SCALE GENOMIC DNA]</scope>
    <source>
        <strain evidence="5 6">ATCC 21389</strain>
    </source>
</reference>
<evidence type="ECO:0000256" key="1">
    <source>
        <dbReference type="ARBA" id="ARBA00000073"/>
    </source>
</evidence>
<accession>A0A2V4N9H8</accession>
<dbReference type="Pfam" id="PF00849">
    <property type="entry name" value="PseudoU_synth_2"/>
    <property type="match status" value="1"/>
</dbReference>
<evidence type="ECO:0000256" key="2">
    <source>
        <dbReference type="ARBA" id="ARBA00031870"/>
    </source>
</evidence>